<keyword evidence="2" id="KW-0249">Electron transport</keyword>
<name>A0A286UTJ6_9AGAM</name>
<accession>A0A286UTJ6</accession>
<reference evidence="6 7" key="1">
    <citation type="journal article" date="2017" name="Mol. Ecol.">
        <title>Comparative and population genomic landscape of Phellinus noxius: A hypervariable fungus causing root rot in trees.</title>
        <authorList>
            <person name="Chung C.L."/>
            <person name="Lee T.J."/>
            <person name="Akiba M."/>
            <person name="Lee H.H."/>
            <person name="Kuo T.H."/>
            <person name="Liu D."/>
            <person name="Ke H.M."/>
            <person name="Yokoi T."/>
            <person name="Roa M.B."/>
            <person name="Lu M.J."/>
            <person name="Chang Y.Y."/>
            <person name="Ann P.J."/>
            <person name="Tsai J.N."/>
            <person name="Chen C.Y."/>
            <person name="Tzean S.S."/>
            <person name="Ota Y."/>
            <person name="Hattori T."/>
            <person name="Sahashi N."/>
            <person name="Liou R.F."/>
            <person name="Kikuchi T."/>
            <person name="Tsai I.J."/>
        </authorList>
    </citation>
    <scope>NUCLEOTIDE SEQUENCE [LARGE SCALE GENOMIC DNA]</scope>
    <source>
        <strain evidence="6 7">FFPRI411160</strain>
    </source>
</reference>
<proteinExistence type="predicted"/>
<evidence type="ECO:0000256" key="2">
    <source>
        <dbReference type="ARBA" id="ARBA00022982"/>
    </source>
</evidence>
<evidence type="ECO:0000256" key="4">
    <source>
        <dbReference type="ARBA" id="ARBA00023284"/>
    </source>
</evidence>
<dbReference type="PANTHER" id="PTHR45694:SF18">
    <property type="entry name" value="GLUTAREDOXIN-1-RELATED"/>
    <property type="match status" value="1"/>
</dbReference>
<dbReference type="CDD" id="cd03419">
    <property type="entry name" value="GRX_GRXh_1_2_like"/>
    <property type="match status" value="1"/>
</dbReference>
<dbReference type="InterPro" id="IPR014025">
    <property type="entry name" value="Glutaredoxin_subgr"/>
</dbReference>
<keyword evidence="4" id="KW-0676">Redox-active center</keyword>
<dbReference type="GO" id="GO:0034599">
    <property type="term" value="P:cellular response to oxidative stress"/>
    <property type="evidence" value="ECO:0007669"/>
    <property type="project" value="TreeGrafter"/>
</dbReference>
<dbReference type="PANTHER" id="PTHR45694">
    <property type="entry name" value="GLUTAREDOXIN 2"/>
    <property type="match status" value="1"/>
</dbReference>
<organism evidence="6 7">
    <name type="scientific">Pyrrhoderma noxium</name>
    <dbReference type="NCBI Taxonomy" id="2282107"/>
    <lineage>
        <taxon>Eukaryota</taxon>
        <taxon>Fungi</taxon>
        <taxon>Dikarya</taxon>
        <taxon>Basidiomycota</taxon>
        <taxon>Agaricomycotina</taxon>
        <taxon>Agaricomycetes</taxon>
        <taxon>Hymenochaetales</taxon>
        <taxon>Hymenochaetaceae</taxon>
        <taxon>Pyrrhoderma</taxon>
    </lineage>
</organism>
<dbReference type="EMBL" id="NBII01000002">
    <property type="protein sequence ID" value="PAV22842.1"/>
    <property type="molecule type" value="Genomic_DNA"/>
</dbReference>
<dbReference type="InterPro" id="IPR036249">
    <property type="entry name" value="Thioredoxin-like_sf"/>
</dbReference>
<dbReference type="SUPFAM" id="SSF52833">
    <property type="entry name" value="Thioredoxin-like"/>
    <property type="match status" value="1"/>
</dbReference>
<keyword evidence="3" id="KW-1015">Disulfide bond</keyword>
<dbReference type="GO" id="GO:0005737">
    <property type="term" value="C:cytoplasm"/>
    <property type="evidence" value="ECO:0007669"/>
    <property type="project" value="TreeGrafter"/>
</dbReference>
<dbReference type="InterPro" id="IPR011767">
    <property type="entry name" value="GLR_AS"/>
</dbReference>
<evidence type="ECO:0000256" key="3">
    <source>
        <dbReference type="ARBA" id="ARBA00023157"/>
    </source>
</evidence>
<evidence type="ECO:0000259" key="5">
    <source>
        <dbReference type="Pfam" id="PF00462"/>
    </source>
</evidence>
<dbReference type="FunCoup" id="A0A286UTJ6">
    <property type="interactions" value="223"/>
</dbReference>
<dbReference type="InParanoid" id="A0A286UTJ6"/>
<dbReference type="InterPro" id="IPR011899">
    <property type="entry name" value="Glutaredoxin_euk/vir"/>
</dbReference>
<comment type="caution">
    <text evidence="6">The sequence shown here is derived from an EMBL/GenBank/DDBJ whole genome shotgun (WGS) entry which is preliminary data.</text>
</comment>
<dbReference type="PROSITE" id="PS51354">
    <property type="entry name" value="GLUTAREDOXIN_2"/>
    <property type="match status" value="1"/>
</dbReference>
<dbReference type="GO" id="GO:0015038">
    <property type="term" value="F:glutathione disulfide oxidoreductase activity"/>
    <property type="evidence" value="ECO:0007669"/>
    <property type="project" value="TreeGrafter"/>
</dbReference>
<dbReference type="Pfam" id="PF00462">
    <property type="entry name" value="Glutaredoxin"/>
    <property type="match status" value="1"/>
</dbReference>
<dbReference type="Proteomes" id="UP000217199">
    <property type="component" value="Unassembled WGS sequence"/>
</dbReference>
<dbReference type="InterPro" id="IPR002109">
    <property type="entry name" value="Glutaredoxin"/>
</dbReference>
<protein>
    <submittedName>
        <fullName evidence="6">Glutaredoxin</fullName>
    </submittedName>
</protein>
<keyword evidence="1" id="KW-0813">Transport</keyword>
<evidence type="ECO:0000313" key="6">
    <source>
        <dbReference type="EMBL" id="PAV22842.1"/>
    </source>
</evidence>
<evidence type="ECO:0000313" key="7">
    <source>
        <dbReference type="Proteomes" id="UP000217199"/>
    </source>
</evidence>
<evidence type="ECO:0000256" key="1">
    <source>
        <dbReference type="ARBA" id="ARBA00022448"/>
    </source>
</evidence>
<keyword evidence="7" id="KW-1185">Reference proteome</keyword>
<dbReference type="Gene3D" id="3.40.30.10">
    <property type="entry name" value="Glutaredoxin"/>
    <property type="match status" value="1"/>
</dbReference>
<feature type="domain" description="Glutaredoxin" evidence="5">
    <location>
        <begin position="26"/>
        <end position="92"/>
    </location>
</feature>
<dbReference type="OrthoDB" id="418495at2759"/>
<dbReference type="STRING" id="2282107.A0A286UTJ6"/>
<dbReference type="PRINTS" id="PR00160">
    <property type="entry name" value="GLUTAREDOXIN"/>
</dbReference>
<dbReference type="AlphaFoldDB" id="A0A286UTJ6"/>
<dbReference type="PROSITE" id="PS00195">
    <property type="entry name" value="GLUTAREDOXIN_1"/>
    <property type="match status" value="1"/>
</dbReference>
<sequence>MSASTSTALATDTPKLVEDLIANNRIAVFSKSWCPYCKRAKALLANNYADVPAEVIEIDGLGDSKCSEIQDYLLEKTGQRSVPNIFIDQKHIGGSDKLAELQSKGELKALINKL</sequence>
<gene>
    <name evidence="6" type="ORF">PNOK_0279900</name>
</gene>
<dbReference type="NCBIfam" id="TIGR02180">
    <property type="entry name" value="GRX_euk"/>
    <property type="match status" value="1"/>
</dbReference>